<dbReference type="OrthoDB" id="2526284at2759"/>
<proteinExistence type="predicted"/>
<reference evidence="1" key="1">
    <citation type="submission" date="2021-02" db="EMBL/GenBank/DDBJ databases">
        <authorList>
            <person name="Nowell W R."/>
        </authorList>
    </citation>
    <scope>NUCLEOTIDE SEQUENCE</scope>
</reference>
<gene>
    <name evidence="1" type="ORF">EDS130_LOCUS46195</name>
</gene>
<sequence>MIVYPTDVKRVLPKTIPSDPIFPNKLSLWCIFSDGSVTPAYDYDQNYGNDRVSLLDCP</sequence>
<evidence type="ECO:0000313" key="1">
    <source>
        <dbReference type="EMBL" id="CAF1554010.1"/>
    </source>
</evidence>
<protein>
    <submittedName>
        <fullName evidence="1">Uncharacterized protein</fullName>
    </submittedName>
</protein>
<dbReference type="Proteomes" id="UP000663852">
    <property type="component" value="Unassembled WGS sequence"/>
</dbReference>
<dbReference type="AlphaFoldDB" id="A0A815X7N3"/>
<evidence type="ECO:0000313" key="2">
    <source>
        <dbReference type="Proteomes" id="UP000663852"/>
    </source>
</evidence>
<dbReference type="EMBL" id="CAJNOJ010001681">
    <property type="protein sequence ID" value="CAF1554010.1"/>
    <property type="molecule type" value="Genomic_DNA"/>
</dbReference>
<comment type="caution">
    <text evidence="1">The sequence shown here is derived from an EMBL/GenBank/DDBJ whole genome shotgun (WGS) entry which is preliminary data.</text>
</comment>
<name>A0A815X7N3_ADIRI</name>
<feature type="non-terminal residue" evidence="1">
    <location>
        <position position="58"/>
    </location>
</feature>
<accession>A0A815X7N3</accession>
<organism evidence="1 2">
    <name type="scientific">Adineta ricciae</name>
    <name type="common">Rotifer</name>
    <dbReference type="NCBI Taxonomy" id="249248"/>
    <lineage>
        <taxon>Eukaryota</taxon>
        <taxon>Metazoa</taxon>
        <taxon>Spiralia</taxon>
        <taxon>Gnathifera</taxon>
        <taxon>Rotifera</taxon>
        <taxon>Eurotatoria</taxon>
        <taxon>Bdelloidea</taxon>
        <taxon>Adinetida</taxon>
        <taxon>Adinetidae</taxon>
        <taxon>Adineta</taxon>
    </lineage>
</organism>